<dbReference type="AlphaFoldDB" id="A0A2Z2PSK3"/>
<feature type="compositionally biased region" description="Basic residues" evidence="1">
    <location>
        <begin position="32"/>
        <end position="45"/>
    </location>
</feature>
<geneLocation type="plasmid" evidence="3">
    <name>pTi_CFBP4442</name>
</geneLocation>
<evidence type="ECO:0000313" key="3">
    <source>
        <dbReference type="EMBL" id="ASK45107.1"/>
    </source>
</evidence>
<evidence type="ECO:0000256" key="1">
    <source>
        <dbReference type="SAM" id="MobiDB-lite"/>
    </source>
</evidence>
<keyword evidence="2" id="KW-0614">Plasmid</keyword>
<dbReference type="EMBL" id="KY000047">
    <property type="protein sequence ID" value="ASK44542.1"/>
    <property type="molecule type" value="Genomic_DNA"/>
</dbReference>
<organism evidence="2">
    <name type="scientific">Agrobacterium tumefaciens</name>
    <dbReference type="NCBI Taxonomy" id="358"/>
    <lineage>
        <taxon>Bacteria</taxon>
        <taxon>Pseudomonadati</taxon>
        <taxon>Pseudomonadota</taxon>
        <taxon>Alphaproteobacteria</taxon>
        <taxon>Hyphomicrobiales</taxon>
        <taxon>Rhizobiaceae</taxon>
        <taxon>Rhizobium/Agrobacterium group</taxon>
        <taxon>Agrobacterium</taxon>
        <taxon>Agrobacterium tumefaciens complex</taxon>
    </lineage>
</organism>
<protein>
    <submittedName>
        <fullName evidence="2">Uncharacterized protein</fullName>
    </submittedName>
</protein>
<reference evidence="2" key="1">
    <citation type="submission" date="2016-10" db="EMBL/GenBank/DDBJ databases">
        <title>Agrobacterium Ti plasmids: Classification based on T-DNA and Vir regions organization.</title>
        <authorList>
            <person name="Nabi N."/>
            <person name="Vial L."/>
            <person name="Ben Hafsa A."/>
            <person name="Chapulliot D."/>
            <person name="Berard A."/>
            <person name="Chauveau A."/>
            <person name="Le Paslier M.-C."/>
            <person name="Harzallah Skhiri F."/>
            <person name="Brunel D."/>
            <person name="Nesme X."/>
            <person name="Chaouachi M."/>
        </authorList>
    </citation>
    <scope>NUCLEOTIDE SEQUENCE</scope>
    <source>
        <strain evidence="2">CFBP2516</strain>
        <strain evidence="3">CFBP4442</strain>
        <plasmid evidence="2">pTi_CFBP2516</plasmid>
        <plasmid evidence="3">pTi_CFBP4442</plasmid>
    </source>
</reference>
<name>A0A2Z2PSK3_AGRTU</name>
<accession>A0A2Z2PQA5</accession>
<geneLocation type="plasmid" evidence="2">
    <name>pTi_CFBP2516</name>
</geneLocation>
<evidence type="ECO:0000313" key="2">
    <source>
        <dbReference type="EMBL" id="ASK44542.1"/>
    </source>
</evidence>
<sequence length="113" mass="12294">MSSKPPSGNVGGISAPTLRIGQSIPVSSGRERMRRPLSRSGYRRARPPEREAFLCRYRSNLAAITAERKPEIDALSRKLARQEAAIALLRGPTTLPGGFGRTELHAGGDNRRS</sequence>
<feature type="region of interest" description="Disordered" evidence="1">
    <location>
        <begin position="1"/>
        <end position="45"/>
    </location>
</feature>
<dbReference type="EMBL" id="KY000050">
    <property type="protein sequence ID" value="ASK45107.1"/>
    <property type="molecule type" value="Genomic_DNA"/>
</dbReference>
<proteinExistence type="predicted"/>
<accession>A0A2Z2PSK3</accession>